<dbReference type="AlphaFoldDB" id="B9LU49"/>
<feature type="region of interest" description="Disordered" evidence="1">
    <location>
        <begin position="1"/>
        <end position="25"/>
    </location>
</feature>
<gene>
    <name evidence="3" type="ordered locus">Hlac_2672</name>
</gene>
<evidence type="ECO:0000313" key="4">
    <source>
        <dbReference type="Proteomes" id="UP000000740"/>
    </source>
</evidence>
<dbReference type="Pfam" id="PF18545">
    <property type="entry name" value="HalOD1"/>
    <property type="match status" value="1"/>
</dbReference>
<dbReference type="GeneID" id="7400878"/>
<evidence type="ECO:0000259" key="2">
    <source>
        <dbReference type="Pfam" id="PF18545"/>
    </source>
</evidence>
<reference evidence="3 4" key="1">
    <citation type="journal article" date="2016" name="Stand. Genomic Sci.">
        <title>Complete genome sequence of the Antarctic Halorubrum lacusprofundi type strain ACAM 34.</title>
        <authorList>
            <person name="Anderson I.J."/>
            <person name="DasSarma P."/>
            <person name="Lucas S."/>
            <person name="Copeland A."/>
            <person name="Lapidus A."/>
            <person name="Del Rio T.G."/>
            <person name="Tice H."/>
            <person name="Dalin E."/>
            <person name="Bruce D.C."/>
            <person name="Goodwin L."/>
            <person name="Pitluck S."/>
            <person name="Sims D."/>
            <person name="Brettin T.S."/>
            <person name="Detter J.C."/>
            <person name="Han C.S."/>
            <person name="Larimer F."/>
            <person name="Hauser L."/>
            <person name="Land M."/>
            <person name="Ivanova N."/>
            <person name="Richardson P."/>
            <person name="Cavicchioli R."/>
            <person name="DasSarma S."/>
            <person name="Woese C.R."/>
            <person name="Kyrpides N.C."/>
        </authorList>
    </citation>
    <scope>NUCLEOTIDE SEQUENCE [LARGE SCALE GENOMIC DNA]</scope>
    <source>
        <strain evidence="4">ATCC 49239 / DSM 5036 / JCM 8891 / ACAM 34</strain>
    </source>
</reference>
<dbReference type="eggNOG" id="arCOG09008">
    <property type="taxonomic scope" value="Archaea"/>
</dbReference>
<organism evidence="3 4">
    <name type="scientific">Halorubrum lacusprofundi (strain ATCC 49239 / DSM 5036 / JCM 8891 / ACAM 34)</name>
    <dbReference type="NCBI Taxonomy" id="416348"/>
    <lineage>
        <taxon>Archaea</taxon>
        <taxon>Methanobacteriati</taxon>
        <taxon>Methanobacteriota</taxon>
        <taxon>Stenosarchaea group</taxon>
        <taxon>Halobacteria</taxon>
        <taxon>Halobacteriales</taxon>
        <taxon>Haloferacaceae</taxon>
        <taxon>Halorubrum</taxon>
    </lineage>
</organism>
<protein>
    <recommendedName>
        <fullName evidence="2">Halobacterial output domain-containing protein</fullName>
    </recommendedName>
</protein>
<proteinExistence type="predicted"/>
<feature type="compositionally biased region" description="Basic and acidic residues" evidence="1">
    <location>
        <begin position="9"/>
        <end position="25"/>
    </location>
</feature>
<evidence type="ECO:0000256" key="1">
    <source>
        <dbReference type="SAM" id="MobiDB-lite"/>
    </source>
</evidence>
<dbReference type="EMBL" id="CP001365">
    <property type="protein sequence ID" value="ACM58243.1"/>
    <property type="molecule type" value="Genomic_DNA"/>
</dbReference>
<dbReference type="InterPro" id="IPR040624">
    <property type="entry name" value="HalOD1"/>
</dbReference>
<dbReference type="Proteomes" id="UP000000740">
    <property type="component" value="Chromosome 1"/>
</dbReference>
<dbReference type="KEGG" id="hla:Hlac_2672"/>
<evidence type="ECO:0000313" key="3">
    <source>
        <dbReference type="EMBL" id="ACM58243.1"/>
    </source>
</evidence>
<feature type="domain" description="Halobacterial output" evidence="2">
    <location>
        <begin position="28"/>
        <end position="96"/>
    </location>
</feature>
<name>B9LU49_HALLT</name>
<keyword evidence="4" id="KW-1185">Reference proteome</keyword>
<dbReference type="RefSeq" id="WP_015911353.1">
    <property type="nucleotide sequence ID" value="NC_012029.1"/>
</dbReference>
<accession>B9LU49</accession>
<dbReference type="HOGENOM" id="CLU_159738_2_0_2"/>
<sequence length="101" mass="10128">MSSVTAESGGHEAISETVRVEHGDADLSPSRAVIEAVAGAAGVDPVDLADEAGVVLYDYVDLDALDTLVAGHSGSGVDISLSVAGYEVSVDATAAVAERTR</sequence>